<dbReference type="AlphaFoldDB" id="A0A6A6EVZ3"/>
<proteinExistence type="predicted"/>
<dbReference type="EMBL" id="ML992720">
    <property type="protein sequence ID" value="KAF2206458.1"/>
    <property type="molecule type" value="Genomic_DNA"/>
</dbReference>
<keyword evidence="2" id="KW-1185">Reference proteome</keyword>
<organism evidence="1 2">
    <name type="scientific">Cercospora zeae-maydis SCOH1-5</name>
    <dbReference type="NCBI Taxonomy" id="717836"/>
    <lineage>
        <taxon>Eukaryota</taxon>
        <taxon>Fungi</taxon>
        <taxon>Dikarya</taxon>
        <taxon>Ascomycota</taxon>
        <taxon>Pezizomycotina</taxon>
        <taxon>Dothideomycetes</taxon>
        <taxon>Dothideomycetidae</taxon>
        <taxon>Mycosphaerellales</taxon>
        <taxon>Mycosphaerellaceae</taxon>
        <taxon>Cercospora</taxon>
    </lineage>
</organism>
<protein>
    <submittedName>
        <fullName evidence="1">Uncharacterized protein</fullName>
    </submittedName>
</protein>
<sequence>MSCQLSTRAKSAASQADMDKMLSALPARLSVLVGHYAAQAPDEKQYIVRAVNERDAVTIVACLEQDVPKVKSPASFFNAFTYPFQTRDTLAKRLHLSIDLSQDYSITQRDPLQLYHPMPSHLPEAAFSQIETFSICEPYLWRYADLTAKPHREHNFLRRWTITFRRRYSLLQQRSIWATEVEYGGEVGSWESFELPASSSSPSAPIPPFPSRAARESQWMLQDEILPKIQKTLKIFNDIHSDGRLTAEMMWLVQNDMKFWTWMGEDKDGVDLQEWDRLAEFAYGMRGRDEAARVYRSATRKGAEGVWRRCKMG</sequence>
<evidence type="ECO:0000313" key="2">
    <source>
        <dbReference type="Proteomes" id="UP000799539"/>
    </source>
</evidence>
<reference evidence="1" key="1">
    <citation type="journal article" date="2020" name="Stud. Mycol.">
        <title>101 Dothideomycetes genomes: a test case for predicting lifestyles and emergence of pathogens.</title>
        <authorList>
            <person name="Haridas S."/>
            <person name="Albert R."/>
            <person name="Binder M."/>
            <person name="Bloem J."/>
            <person name="Labutti K."/>
            <person name="Salamov A."/>
            <person name="Andreopoulos B."/>
            <person name="Baker S."/>
            <person name="Barry K."/>
            <person name="Bills G."/>
            <person name="Bluhm B."/>
            <person name="Cannon C."/>
            <person name="Castanera R."/>
            <person name="Culley D."/>
            <person name="Daum C."/>
            <person name="Ezra D."/>
            <person name="Gonzalez J."/>
            <person name="Henrissat B."/>
            <person name="Kuo A."/>
            <person name="Liang C."/>
            <person name="Lipzen A."/>
            <person name="Lutzoni F."/>
            <person name="Magnuson J."/>
            <person name="Mondo S."/>
            <person name="Nolan M."/>
            <person name="Ohm R."/>
            <person name="Pangilinan J."/>
            <person name="Park H.-J."/>
            <person name="Ramirez L."/>
            <person name="Alfaro M."/>
            <person name="Sun H."/>
            <person name="Tritt A."/>
            <person name="Yoshinaga Y."/>
            <person name="Zwiers L.-H."/>
            <person name="Turgeon B."/>
            <person name="Goodwin S."/>
            <person name="Spatafora J."/>
            <person name="Crous P."/>
            <person name="Grigoriev I."/>
        </authorList>
    </citation>
    <scope>NUCLEOTIDE SEQUENCE</scope>
    <source>
        <strain evidence="1">SCOH1-5</strain>
    </source>
</reference>
<dbReference type="Proteomes" id="UP000799539">
    <property type="component" value="Unassembled WGS sequence"/>
</dbReference>
<accession>A0A6A6EVZ3</accession>
<evidence type="ECO:0000313" key="1">
    <source>
        <dbReference type="EMBL" id="KAF2206458.1"/>
    </source>
</evidence>
<name>A0A6A6EVZ3_9PEZI</name>
<dbReference type="OrthoDB" id="3634074at2759"/>
<gene>
    <name evidence="1" type="ORF">CERZMDRAFT_103361</name>
</gene>